<protein>
    <recommendedName>
        <fullName evidence="4">Nucleolar protein 16</fullName>
    </recommendedName>
</protein>
<dbReference type="PANTHER" id="PTHR13243:SF1">
    <property type="entry name" value="NUCLEOLAR PROTEIN 16"/>
    <property type="match status" value="1"/>
</dbReference>
<proteinExistence type="inferred from homology"/>
<dbReference type="Pfam" id="PF09420">
    <property type="entry name" value="Nop16"/>
    <property type="match status" value="1"/>
</dbReference>
<keyword evidence="5" id="KW-0539">Nucleus</keyword>
<keyword evidence="8" id="KW-1185">Reference proteome</keyword>
<feature type="region of interest" description="Disordered" evidence="6">
    <location>
        <begin position="1"/>
        <end position="27"/>
    </location>
</feature>
<evidence type="ECO:0000313" key="7">
    <source>
        <dbReference type="EMBL" id="KAA8917223.1"/>
    </source>
</evidence>
<comment type="function">
    <text evidence="1">Involved in the biogenesis of the 60S ribosomal subunit.</text>
</comment>
<comment type="subcellular location">
    <subcellularLocation>
        <location evidence="2">Nucleus</location>
        <location evidence="2">Nucleolus</location>
    </subcellularLocation>
</comment>
<comment type="similarity">
    <text evidence="3">Belongs to the NOP16 family.</text>
</comment>
<dbReference type="InterPro" id="IPR019002">
    <property type="entry name" value="Ribosome_biogenesis_Nop16"/>
</dbReference>
<evidence type="ECO:0000256" key="3">
    <source>
        <dbReference type="ARBA" id="ARBA00008479"/>
    </source>
</evidence>
<evidence type="ECO:0000313" key="8">
    <source>
        <dbReference type="Proteomes" id="UP000761534"/>
    </source>
</evidence>
<organism evidence="7 8">
    <name type="scientific">Trichomonascus ciferrii</name>
    <dbReference type="NCBI Taxonomy" id="44093"/>
    <lineage>
        <taxon>Eukaryota</taxon>
        <taxon>Fungi</taxon>
        <taxon>Dikarya</taxon>
        <taxon>Ascomycota</taxon>
        <taxon>Saccharomycotina</taxon>
        <taxon>Dipodascomycetes</taxon>
        <taxon>Dipodascales</taxon>
        <taxon>Trichomonascaceae</taxon>
        <taxon>Trichomonascus</taxon>
        <taxon>Trichomonascus ciferrii complex</taxon>
    </lineage>
</organism>
<evidence type="ECO:0000256" key="6">
    <source>
        <dbReference type="SAM" id="MobiDB-lite"/>
    </source>
</evidence>
<name>A0A642VBK7_9ASCO</name>
<dbReference type="VEuPathDB" id="FungiDB:TRICI_000616"/>
<dbReference type="OrthoDB" id="285729at2759"/>
<gene>
    <name evidence="7" type="ORF">TRICI_000616</name>
</gene>
<dbReference type="PANTHER" id="PTHR13243">
    <property type="entry name" value="HSPC111 PROTEIN-RELATED"/>
    <property type="match status" value="1"/>
</dbReference>
<evidence type="ECO:0000256" key="1">
    <source>
        <dbReference type="ARBA" id="ARBA00002889"/>
    </source>
</evidence>
<dbReference type="EMBL" id="SWFS01000053">
    <property type="protein sequence ID" value="KAA8917223.1"/>
    <property type="molecule type" value="Genomic_DNA"/>
</dbReference>
<dbReference type="GO" id="GO:0042273">
    <property type="term" value="P:ribosomal large subunit biogenesis"/>
    <property type="evidence" value="ECO:0007669"/>
    <property type="project" value="TreeGrafter"/>
</dbReference>
<dbReference type="Proteomes" id="UP000761534">
    <property type="component" value="Unassembled WGS sequence"/>
</dbReference>
<accession>A0A642VBK7</accession>
<evidence type="ECO:0000256" key="2">
    <source>
        <dbReference type="ARBA" id="ARBA00004604"/>
    </source>
</evidence>
<evidence type="ECO:0000256" key="4">
    <source>
        <dbReference type="ARBA" id="ARBA00015522"/>
    </source>
</evidence>
<dbReference type="GO" id="GO:0005730">
    <property type="term" value="C:nucleolus"/>
    <property type="evidence" value="ECO:0007669"/>
    <property type="project" value="UniProtKB-SubCell"/>
</dbReference>
<reference evidence="7" key="1">
    <citation type="journal article" date="2019" name="G3 (Bethesda)">
        <title>Genome Assemblies of Two Rare Opportunistic Yeast Pathogens: Diutina rugosa (syn. Candida rugosa) and Trichomonascus ciferrii (syn. Candida ciferrii).</title>
        <authorList>
            <person name="Mixao V."/>
            <person name="Saus E."/>
            <person name="Hansen A.P."/>
            <person name="Lass-Florl C."/>
            <person name="Gabaldon T."/>
        </authorList>
    </citation>
    <scope>NUCLEOTIDE SEQUENCE</scope>
    <source>
        <strain evidence="7">CBS 4856</strain>
    </source>
</reference>
<dbReference type="AlphaFoldDB" id="A0A642VBK7"/>
<sequence length="203" mass="23436">MGGVRARKKSKSSIPKATRHLKKKQKKIRITSNPIIAEHWDHSLTLQQNYRKLGLRAKLGNPSGGTEKIFSKDGVTDVEKAKDAFSKTSGVQEGRIIRDDDGNVIRVEVVEKKEYDDEDAEEWTGFEEDKTEVVRQLEEAAKHGYSKPHVQSDREKDWVQHLIDKHGDDYEAMFWDKKLNIYQQSIGDLKRRVFKYKKANGLL</sequence>
<evidence type="ECO:0000256" key="5">
    <source>
        <dbReference type="ARBA" id="ARBA00023242"/>
    </source>
</evidence>
<comment type="caution">
    <text evidence="7">The sequence shown here is derived from an EMBL/GenBank/DDBJ whole genome shotgun (WGS) entry which is preliminary data.</text>
</comment>